<dbReference type="Pfam" id="PF12146">
    <property type="entry name" value="Hydrolase_4"/>
    <property type="match status" value="1"/>
</dbReference>
<accession>A0AAF0YYU3</accession>
<dbReference type="EMBL" id="CP136958">
    <property type="protein sequence ID" value="WOT03075.1"/>
    <property type="molecule type" value="Genomic_DNA"/>
</dbReference>
<name>A0AAF0YYU3_9CORY</name>
<sequence>MTGEKREQYGSEAAHLSDDVAAPHWVEDLLGPDFQQVTIPLADDPDGEGEIVATLVRHLPGGVTESQLHERPAILYVHGLSDYFFQTHEAEFFTDQGFAFYGLDLRKCGRSHRPGQTWHYVSDLSFHFEEISAAASIICAHHDSLIPMGHSTGGLILPLWVDHVQHTAQGDFPFASRLSGLILNSPWLGMQYNPALVVGAKLASLVMSRVSPMTEIKAPGGGLSAYGKSVSKSHYGEWEFDETMKPVEGHPVYWGFIATVMAYQDTIQHGKVHCDLPILVLSSAKSWLNKPYSAATDTADAVLNVHDVAAYAPKLGPSVDLREIESARHDIFLSLPTPRKKAFELTLDWLRALQA</sequence>
<reference evidence="2" key="1">
    <citation type="submission" date="2017-12" db="EMBL/GenBank/DDBJ databases">
        <authorList>
            <person name="Thomas-White K."/>
            <person name="Wolfe A.J."/>
        </authorList>
    </citation>
    <scope>NUCLEOTIDE SEQUENCE</scope>
    <source>
        <strain evidence="2">UMB0763</strain>
    </source>
</reference>
<dbReference type="Gene3D" id="3.40.50.1820">
    <property type="entry name" value="alpha/beta hydrolase"/>
    <property type="match status" value="1"/>
</dbReference>
<reference evidence="2" key="2">
    <citation type="submission" date="2023-10" db="EMBL/GenBank/DDBJ databases">
        <authorList>
            <person name="Choi B."/>
        </authorList>
    </citation>
    <scope>NUCLEOTIDE SEQUENCE</scope>
    <source>
        <strain evidence="2">UMB0763</strain>
    </source>
</reference>
<dbReference type="InterPro" id="IPR029058">
    <property type="entry name" value="AB_hydrolase_fold"/>
</dbReference>
<gene>
    <name evidence="2" type="ORF">CYJ47_04720</name>
</gene>
<dbReference type="Proteomes" id="UP000234560">
    <property type="component" value="Chromosome"/>
</dbReference>
<dbReference type="InterPro" id="IPR022742">
    <property type="entry name" value="Hydrolase_4"/>
</dbReference>
<dbReference type="GO" id="GO:0016787">
    <property type="term" value="F:hydrolase activity"/>
    <property type="evidence" value="ECO:0007669"/>
    <property type="project" value="UniProtKB-KW"/>
</dbReference>
<organism evidence="2 3">
    <name type="scientific">Corynebacterium pyruviciproducens</name>
    <dbReference type="NCBI Taxonomy" id="598660"/>
    <lineage>
        <taxon>Bacteria</taxon>
        <taxon>Bacillati</taxon>
        <taxon>Actinomycetota</taxon>
        <taxon>Actinomycetes</taxon>
        <taxon>Mycobacteriales</taxon>
        <taxon>Corynebacteriaceae</taxon>
        <taxon>Corynebacterium</taxon>
    </lineage>
</organism>
<dbReference type="RefSeq" id="WP_101678291.1">
    <property type="nucleotide sequence ID" value="NZ_CP136958.1"/>
</dbReference>
<dbReference type="PANTHER" id="PTHR11614">
    <property type="entry name" value="PHOSPHOLIPASE-RELATED"/>
    <property type="match status" value="1"/>
</dbReference>
<protein>
    <submittedName>
        <fullName evidence="2">Alpha/beta hydrolase</fullName>
    </submittedName>
</protein>
<evidence type="ECO:0000313" key="3">
    <source>
        <dbReference type="Proteomes" id="UP000234560"/>
    </source>
</evidence>
<dbReference type="KEGG" id="cpyr:CYJ47_04720"/>
<keyword evidence="2" id="KW-0378">Hydrolase</keyword>
<evidence type="ECO:0000313" key="2">
    <source>
        <dbReference type="EMBL" id="WOT03075.1"/>
    </source>
</evidence>
<dbReference type="SUPFAM" id="SSF53474">
    <property type="entry name" value="alpha/beta-Hydrolases"/>
    <property type="match status" value="1"/>
</dbReference>
<dbReference type="AlphaFoldDB" id="A0AAF0YYU3"/>
<proteinExistence type="predicted"/>
<evidence type="ECO:0000259" key="1">
    <source>
        <dbReference type="Pfam" id="PF12146"/>
    </source>
</evidence>
<dbReference type="InterPro" id="IPR051044">
    <property type="entry name" value="MAG_DAG_Lipase"/>
</dbReference>
<feature type="domain" description="Serine aminopeptidase S33" evidence="1">
    <location>
        <begin position="71"/>
        <end position="306"/>
    </location>
</feature>